<dbReference type="EC" id="1.2.1.84" evidence="10"/>
<evidence type="ECO:0000256" key="9">
    <source>
        <dbReference type="ARBA" id="ARBA00052530"/>
    </source>
</evidence>
<dbReference type="Proteomes" id="UP000079169">
    <property type="component" value="Unplaced"/>
</dbReference>
<keyword evidence="6" id="KW-1133">Transmembrane helix</keyword>
<comment type="similarity">
    <text evidence="2 10">Belongs to the fatty acyl-CoA reductase family.</text>
</comment>
<dbReference type="GO" id="GO:0005777">
    <property type="term" value="C:peroxisome"/>
    <property type="evidence" value="ECO:0007669"/>
    <property type="project" value="TreeGrafter"/>
</dbReference>
<dbReference type="Pfam" id="PF07993">
    <property type="entry name" value="NAD_binding_4"/>
    <property type="match status" value="1"/>
</dbReference>
<dbReference type="CDD" id="cd05236">
    <property type="entry name" value="FAR-N_SDR_e"/>
    <property type="match status" value="1"/>
</dbReference>
<dbReference type="PANTHER" id="PTHR11011:SF60">
    <property type="entry name" value="FATTY ACYL-COA REDUCTASE-RELATED"/>
    <property type="match status" value="1"/>
</dbReference>
<feature type="domain" description="Thioester reductase (TE)" evidence="11">
    <location>
        <begin position="52"/>
        <end position="312"/>
    </location>
</feature>
<dbReference type="GO" id="GO:0102965">
    <property type="term" value="F:alcohol-forming long-chain fatty acyl-CoA reductase activity"/>
    <property type="evidence" value="ECO:0007669"/>
    <property type="project" value="UniProtKB-EC"/>
</dbReference>
<keyword evidence="8" id="KW-0472">Membrane</keyword>
<dbReference type="FunFam" id="3.40.50.720:FF:000143">
    <property type="entry name" value="Fatty acyl-CoA reductase"/>
    <property type="match status" value="1"/>
</dbReference>
<sequence>MVYPWTDIVNSKYFTDPLELLGEKSFGSPDDIPDDEIGTPMQEFYRDKTIFLTGGTGFMGKTVVEKLLRSCPHLKHIYLLVRPKKGKDIQERLDAIFEDRLFWRLRAEVPDFRSKVSAVAGDCSLPGLGLSETDRATLVKQVNIVFHGAATVRFDEHIKMAVKINVCGVQAMLQLAREMKDLKAFVHVSTAFTHCPRERIDEEFYPVPLKYENLIQLISETGDEELSEMTPKLLHEWPNTYTFTKALAEPIFYLLCSTVVSTYREPVRGWIDNVYGPIGMLVGIATGVLHTHLINLNTVTDMVPVDLVVNSMISIAWSIGESGKVEKAINKIENNTLV</sequence>
<evidence type="ECO:0000256" key="10">
    <source>
        <dbReference type="RuleBase" id="RU363097"/>
    </source>
</evidence>
<evidence type="ECO:0000256" key="5">
    <source>
        <dbReference type="ARBA" id="ARBA00022857"/>
    </source>
</evidence>
<dbReference type="KEGG" id="dci:103519187"/>
<comment type="catalytic activity">
    <reaction evidence="9 10">
        <text>a long-chain fatty acyl-CoA + 2 NADPH + 2 H(+) = a long-chain primary fatty alcohol + 2 NADP(+) + CoA</text>
        <dbReference type="Rhea" id="RHEA:52716"/>
        <dbReference type="ChEBI" id="CHEBI:15378"/>
        <dbReference type="ChEBI" id="CHEBI:57287"/>
        <dbReference type="ChEBI" id="CHEBI:57783"/>
        <dbReference type="ChEBI" id="CHEBI:58349"/>
        <dbReference type="ChEBI" id="CHEBI:77396"/>
        <dbReference type="ChEBI" id="CHEBI:83139"/>
        <dbReference type="EC" id="1.2.1.84"/>
    </reaction>
</comment>
<evidence type="ECO:0000256" key="2">
    <source>
        <dbReference type="ARBA" id="ARBA00005928"/>
    </source>
</evidence>
<dbReference type="GeneID" id="103519187"/>
<reference evidence="13" key="1">
    <citation type="submission" date="2025-08" db="UniProtKB">
        <authorList>
            <consortium name="RefSeq"/>
        </authorList>
    </citation>
    <scope>IDENTIFICATION</scope>
</reference>
<evidence type="ECO:0000256" key="6">
    <source>
        <dbReference type="ARBA" id="ARBA00022989"/>
    </source>
</evidence>
<proteinExistence type="inferred from homology"/>
<keyword evidence="10" id="KW-0560">Oxidoreductase</keyword>
<dbReference type="PANTHER" id="PTHR11011">
    <property type="entry name" value="MALE STERILITY PROTEIN 2-RELATED"/>
    <property type="match status" value="1"/>
</dbReference>
<dbReference type="GO" id="GO:0080019">
    <property type="term" value="F:alcohol-forming very long-chain fatty acyl-CoA reductase activity"/>
    <property type="evidence" value="ECO:0007669"/>
    <property type="project" value="InterPro"/>
</dbReference>
<evidence type="ECO:0000256" key="4">
    <source>
        <dbReference type="ARBA" id="ARBA00022692"/>
    </source>
</evidence>
<gene>
    <name evidence="13" type="primary">LOC103519187</name>
</gene>
<dbReference type="GO" id="GO:0035336">
    <property type="term" value="P:long-chain fatty-acyl-CoA metabolic process"/>
    <property type="evidence" value="ECO:0007669"/>
    <property type="project" value="TreeGrafter"/>
</dbReference>
<keyword evidence="3 10" id="KW-0444">Lipid biosynthesis</keyword>
<accession>A0A3Q0JDR7</accession>
<dbReference type="STRING" id="121845.A0A3Q0JDR7"/>
<dbReference type="InterPro" id="IPR013120">
    <property type="entry name" value="FAR_NAD-bd"/>
</dbReference>
<dbReference type="PaxDb" id="121845-A0A3Q0JDR7"/>
<evidence type="ECO:0000313" key="13">
    <source>
        <dbReference type="RefSeq" id="XP_026686569.1"/>
    </source>
</evidence>
<dbReference type="Gene3D" id="3.40.50.720">
    <property type="entry name" value="NAD(P)-binding Rossmann-like Domain"/>
    <property type="match status" value="1"/>
</dbReference>
<dbReference type="GO" id="GO:0016020">
    <property type="term" value="C:membrane"/>
    <property type="evidence" value="ECO:0007669"/>
    <property type="project" value="UniProtKB-SubCell"/>
</dbReference>
<dbReference type="InterPro" id="IPR026055">
    <property type="entry name" value="FAR"/>
</dbReference>
<evidence type="ECO:0000256" key="3">
    <source>
        <dbReference type="ARBA" id="ARBA00022516"/>
    </source>
</evidence>
<name>A0A3Q0JDR7_DIACI</name>
<dbReference type="RefSeq" id="XP_026686569.1">
    <property type="nucleotide sequence ID" value="XM_026830768.1"/>
</dbReference>
<keyword evidence="7 10" id="KW-0443">Lipid metabolism</keyword>
<evidence type="ECO:0000313" key="12">
    <source>
        <dbReference type="Proteomes" id="UP000079169"/>
    </source>
</evidence>
<dbReference type="InterPro" id="IPR036291">
    <property type="entry name" value="NAD(P)-bd_dom_sf"/>
</dbReference>
<evidence type="ECO:0000256" key="1">
    <source>
        <dbReference type="ARBA" id="ARBA00004141"/>
    </source>
</evidence>
<dbReference type="SUPFAM" id="SSF51735">
    <property type="entry name" value="NAD(P)-binding Rossmann-fold domains"/>
    <property type="match status" value="1"/>
</dbReference>
<protein>
    <recommendedName>
        <fullName evidence="10">Fatty acyl-CoA reductase</fullName>
        <ecNumber evidence="10">1.2.1.84</ecNumber>
    </recommendedName>
</protein>
<comment type="subcellular location">
    <subcellularLocation>
        <location evidence="1">Membrane</location>
        <topology evidence="1">Multi-pass membrane protein</topology>
    </subcellularLocation>
</comment>
<organism evidence="12 13">
    <name type="scientific">Diaphorina citri</name>
    <name type="common">Asian citrus psyllid</name>
    <dbReference type="NCBI Taxonomy" id="121845"/>
    <lineage>
        <taxon>Eukaryota</taxon>
        <taxon>Metazoa</taxon>
        <taxon>Ecdysozoa</taxon>
        <taxon>Arthropoda</taxon>
        <taxon>Hexapoda</taxon>
        <taxon>Insecta</taxon>
        <taxon>Pterygota</taxon>
        <taxon>Neoptera</taxon>
        <taxon>Paraneoptera</taxon>
        <taxon>Hemiptera</taxon>
        <taxon>Sternorrhyncha</taxon>
        <taxon>Psylloidea</taxon>
        <taxon>Psyllidae</taxon>
        <taxon>Diaphorininae</taxon>
        <taxon>Diaphorina</taxon>
    </lineage>
</organism>
<keyword evidence="5 10" id="KW-0521">NADP</keyword>
<evidence type="ECO:0000256" key="8">
    <source>
        <dbReference type="ARBA" id="ARBA00023136"/>
    </source>
</evidence>
<comment type="function">
    <text evidence="10">Catalyzes the reduction of fatty acyl-CoA to fatty alcohols.</text>
</comment>
<keyword evidence="12" id="KW-1185">Reference proteome</keyword>
<evidence type="ECO:0000259" key="11">
    <source>
        <dbReference type="Pfam" id="PF07993"/>
    </source>
</evidence>
<evidence type="ECO:0000256" key="7">
    <source>
        <dbReference type="ARBA" id="ARBA00023098"/>
    </source>
</evidence>
<keyword evidence="4" id="KW-0812">Transmembrane</keyword>
<dbReference type="AlphaFoldDB" id="A0A3Q0JDR7"/>